<keyword evidence="3" id="KW-1185">Reference proteome</keyword>
<proteinExistence type="predicted"/>
<keyword evidence="1" id="KW-1133">Transmembrane helix</keyword>
<feature type="transmembrane region" description="Helical" evidence="1">
    <location>
        <begin position="12"/>
        <end position="33"/>
    </location>
</feature>
<protein>
    <submittedName>
        <fullName evidence="2">Uncharacterized protein</fullName>
    </submittedName>
</protein>
<dbReference type="EMBL" id="VITR01000001">
    <property type="protein sequence ID" value="TWB45972.1"/>
    <property type="molecule type" value="Genomic_DNA"/>
</dbReference>
<gene>
    <name evidence="2" type="ORF">FBZ90_101307</name>
</gene>
<evidence type="ECO:0000313" key="3">
    <source>
        <dbReference type="Proteomes" id="UP000315751"/>
    </source>
</evidence>
<keyword evidence="1" id="KW-0472">Membrane</keyword>
<evidence type="ECO:0000313" key="2">
    <source>
        <dbReference type="EMBL" id="TWB45972.1"/>
    </source>
</evidence>
<sequence>MGGGMELPWLQISGAVAGGVVGGFSGFIANTFHERRVRLRAKRNIACALIGEIGALSQHIEENYLSMLRADLQACGEAPSVVHHAFRGDRDYMPVFRALGSTVGYLPTPLPRDLVYWYTSLAAGLERARALHELSGQRDPEAVAFAVRLAKIQDAAFIDLLARSRKLLDSLDRI</sequence>
<reference evidence="2 3" key="1">
    <citation type="submission" date="2019-06" db="EMBL/GenBank/DDBJ databases">
        <title>Genomic Encyclopedia of Type Strains, Phase IV (KMG-V): Genome sequencing to study the core and pangenomes of soil and plant-associated prokaryotes.</title>
        <authorList>
            <person name="Whitman W."/>
        </authorList>
    </citation>
    <scope>NUCLEOTIDE SEQUENCE [LARGE SCALE GENOMIC DNA]</scope>
    <source>
        <strain evidence="2 3">BR 11622</strain>
    </source>
</reference>
<name>A0A560HHN8_9PROT</name>
<dbReference type="AlphaFoldDB" id="A0A560HHN8"/>
<comment type="caution">
    <text evidence="2">The sequence shown here is derived from an EMBL/GenBank/DDBJ whole genome shotgun (WGS) entry which is preliminary data.</text>
</comment>
<organism evidence="2 3">
    <name type="scientific">Nitrospirillum amazonense</name>
    <dbReference type="NCBI Taxonomy" id="28077"/>
    <lineage>
        <taxon>Bacteria</taxon>
        <taxon>Pseudomonadati</taxon>
        <taxon>Pseudomonadota</taxon>
        <taxon>Alphaproteobacteria</taxon>
        <taxon>Rhodospirillales</taxon>
        <taxon>Azospirillaceae</taxon>
        <taxon>Nitrospirillum</taxon>
    </lineage>
</organism>
<dbReference type="Proteomes" id="UP000315751">
    <property type="component" value="Unassembled WGS sequence"/>
</dbReference>
<accession>A0A560HHN8</accession>
<evidence type="ECO:0000256" key="1">
    <source>
        <dbReference type="SAM" id="Phobius"/>
    </source>
</evidence>
<keyword evidence="1" id="KW-0812">Transmembrane</keyword>